<dbReference type="Pfam" id="PF21222">
    <property type="entry name" value="Lamp2_2nd"/>
    <property type="match status" value="1"/>
</dbReference>
<evidence type="ECO:0000256" key="14">
    <source>
        <dbReference type="SAM" id="Phobius"/>
    </source>
</evidence>
<keyword evidence="7 14" id="KW-1133">Transmembrane helix</keyword>
<evidence type="ECO:0000313" key="19">
    <source>
        <dbReference type="Proteomes" id="UP000261540"/>
    </source>
</evidence>
<dbReference type="OrthoDB" id="6232933at2759"/>
<dbReference type="PANTHER" id="PTHR11506">
    <property type="entry name" value="LYSOSOME-ASSOCIATED MEMBRANE GLYCOPROTEIN"/>
    <property type="match status" value="1"/>
</dbReference>
<evidence type="ECO:0000259" key="16">
    <source>
        <dbReference type="Pfam" id="PF01299"/>
    </source>
</evidence>
<feature type="region of interest" description="Disordered" evidence="13">
    <location>
        <begin position="185"/>
        <end position="210"/>
    </location>
</feature>
<dbReference type="Ensembl" id="ENSPKIT00000009515.1">
    <property type="protein sequence ID" value="ENSPKIP00000028728.1"/>
    <property type="gene ID" value="ENSPKIG00000010253.1"/>
</dbReference>
<accession>A0A3B3SE71</accession>
<dbReference type="GO" id="GO:0072594">
    <property type="term" value="P:establishment of protein localization to organelle"/>
    <property type="evidence" value="ECO:0007669"/>
    <property type="project" value="TreeGrafter"/>
</dbReference>
<evidence type="ECO:0000256" key="4">
    <source>
        <dbReference type="ARBA" id="ARBA00022692"/>
    </source>
</evidence>
<evidence type="ECO:0000256" key="12">
    <source>
        <dbReference type="PROSITE-ProRule" id="PRU00740"/>
    </source>
</evidence>
<dbReference type="PRINTS" id="PR00336">
    <property type="entry name" value="LYSASSOCTDMP"/>
</dbReference>
<comment type="caution">
    <text evidence="12">Lacks conserved residue(s) required for the propagation of feature annotation.</text>
</comment>
<evidence type="ECO:0000256" key="3">
    <source>
        <dbReference type="ARBA" id="ARBA00022475"/>
    </source>
</evidence>
<dbReference type="GO" id="GO:0005886">
    <property type="term" value="C:plasma membrane"/>
    <property type="evidence" value="ECO:0007669"/>
    <property type="project" value="UniProtKB-SubCell"/>
</dbReference>
<feature type="disulfide bond" evidence="12">
    <location>
        <begin position="325"/>
        <end position="362"/>
    </location>
</feature>
<feature type="transmembrane region" description="Helical" evidence="14">
    <location>
        <begin position="370"/>
        <end position="393"/>
    </location>
</feature>
<dbReference type="InterPro" id="IPR048528">
    <property type="entry name" value="Lamp2-like_luminal"/>
</dbReference>
<evidence type="ECO:0000259" key="17">
    <source>
        <dbReference type="Pfam" id="PF21222"/>
    </source>
</evidence>
<evidence type="ECO:0000256" key="10">
    <source>
        <dbReference type="ARBA" id="ARBA00023180"/>
    </source>
</evidence>
<dbReference type="KEGG" id="pki:111834268"/>
<feature type="signal peptide" evidence="15">
    <location>
        <begin position="1"/>
        <end position="22"/>
    </location>
</feature>
<feature type="domain" description="Lysosome-associated membrane glycoprotein 2-like transmembrane" evidence="17">
    <location>
        <begin position="372"/>
        <end position="403"/>
    </location>
</feature>
<dbReference type="RefSeq" id="XP_023649121.1">
    <property type="nucleotide sequence ID" value="XM_023793353.2"/>
</dbReference>
<dbReference type="GeneID" id="111834268"/>
<evidence type="ECO:0000256" key="6">
    <source>
        <dbReference type="ARBA" id="ARBA00022753"/>
    </source>
</evidence>
<evidence type="ECO:0000256" key="9">
    <source>
        <dbReference type="ARBA" id="ARBA00023157"/>
    </source>
</evidence>
<dbReference type="GO" id="GO:0005765">
    <property type="term" value="C:lysosomal membrane"/>
    <property type="evidence" value="ECO:0007669"/>
    <property type="project" value="UniProtKB-SubCell"/>
</dbReference>
<dbReference type="GeneTree" id="ENSGT00950000182899"/>
<evidence type="ECO:0000313" key="18">
    <source>
        <dbReference type="Ensembl" id="ENSPKIP00000028728.1"/>
    </source>
</evidence>
<dbReference type="CTD" id="3920"/>
<dbReference type="Gene3D" id="2.40.160.110">
    <property type="match status" value="2"/>
</dbReference>
<keyword evidence="6" id="KW-0967">Endosome</keyword>
<dbReference type="InterPro" id="IPR048524">
    <property type="entry name" value="Lamp2-like_TM"/>
</dbReference>
<reference evidence="18" key="2">
    <citation type="submission" date="2025-09" db="UniProtKB">
        <authorList>
            <consortium name="Ensembl"/>
        </authorList>
    </citation>
    <scope>IDENTIFICATION</scope>
</reference>
<name>A0A3B3SE71_9TELE</name>
<keyword evidence="4 12" id="KW-0812">Transmembrane</keyword>
<feature type="compositionally biased region" description="Pro residues" evidence="13">
    <location>
        <begin position="200"/>
        <end position="210"/>
    </location>
</feature>
<feature type="domain" description="Lysosome-associated membrane glycoprotein 2-like luminal" evidence="16">
    <location>
        <begin position="211"/>
        <end position="352"/>
    </location>
</feature>
<evidence type="ECO:0000256" key="5">
    <source>
        <dbReference type="ARBA" id="ARBA00022729"/>
    </source>
</evidence>
<dbReference type="CDD" id="cd12087">
    <property type="entry name" value="TM_EGFR-like"/>
    <property type="match status" value="1"/>
</dbReference>
<reference evidence="18" key="1">
    <citation type="submission" date="2025-08" db="UniProtKB">
        <authorList>
            <consortium name="Ensembl"/>
        </authorList>
    </citation>
    <scope>IDENTIFICATION</scope>
</reference>
<dbReference type="FunFam" id="2.40.160.110:FF:000001">
    <property type="entry name" value="lysosome-associated membrane glycoprotein 2 isoform X2"/>
    <property type="match status" value="1"/>
</dbReference>
<feature type="domain" description="Lysosome-associated membrane glycoprotein 2-like luminal" evidence="16">
    <location>
        <begin position="26"/>
        <end position="168"/>
    </location>
</feature>
<evidence type="ECO:0000256" key="11">
    <source>
        <dbReference type="ARBA" id="ARBA00023228"/>
    </source>
</evidence>
<keyword evidence="11 12" id="KW-0458">Lysosome</keyword>
<organism evidence="18 19">
    <name type="scientific">Paramormyrops kingsleyae</name>
    <dbReference type="NCBI Taxonomy" id="1676925"/>
    <lineage>
        <taxon>Eukaryota</taxon>
        <taxon>Metazoa</taxon>
        <taxon>Chordata</taxon>
        <taxon>Craniata</taxon>
        <taxon>Vertebrata</taxon>
        <taxon>Euteleostomi</taxon>
        <taxon>Actinopterygii</taxon>
        <taxon>Neopterygii</taxon>
        <taxon>Teleostei</taxon>
        <taxon>Osteoglossocephala</taxon>
        <taxon>Osteoglossomorpha</taxon>
        <taxon>Osteoglossiformes</taxon>
        <taxon>Mormyridae</taxon>
        <taxon>Paramormyrops</taxon>
    </lineage>
</organism>
<keyword evidence="3" id="KW-1003">Cell membrane</keyword>
<dbReference type="Proteomes" id="UP000261540">
    <property type="component" value="Unplaced"/>
</dbReference>
<dbReference type="InterPro" id="IPR002000">
    <property type="entry name" value="Lysosome-assoc_membr_glycop"/>
</dbReference>
<keyword evidence="5 15" id="KW-0732">Signal</keyword>
<dbReference type="STRING" id="1676925.ENSPKIP00000028728"/>
<evidence type="ECO:0000256" key="7">
    <source>
        <dbReference type="ARBA" id="ARBA00022989"/>
    </source>
</evidence>
<protein>
    <submittedName>
        <fullName evidence="18">Lysosomal-associated membrane protein 2</fullName>
    </submittedName>
</protein>
<evidence type="ECO:0000256" key="2">
    <source>
        <dbReference type="ARBA" id="ARBA00004530"/>
    </source>
</evidence>
<evidence type="ECO:0000256" key="15">
    <source>
        <dbReference type="SAM" id="SignalP"/>
    </source>
</evidence>
<evidence type="ECO:0000256" key="1">
    <source>
        <dbReference type="ARBA" id="ARBA00004251"/>
    </source>
</evidence>
<keyword evidence="10" id="KW-0325">Glycoprotein</keyword>
<keyword evidence="19" id="KW-1185">Reference proteome</keyword>
<dbReference type="PANTHER" id="PTHR11506:SF6">
    <property type="entry name" value="LYSOSOME-ASSOCIATED MEMBRANE GLYCOPROTEIN 2"/>
    <property type="match status" value="1"/>
</dbReference>
<comment type="subcellular location">
    <subcellularLocation>
        <location evidence="1">Cell membrane</location>
        <topology evidence="1">Single-pass type I membrane protein</topology>
    </subcellularLocation>
    <subcellularLocation>
        <location evidence="2">Endosome membrane</location>
        <topology evidence="2">Single-pass type I membrane protein</topology>
    </subcellularLocation>
    <subcellularLocation>
        <location evidence="12">Lysosome membrane</location>
        <topology evidence="12">Single-pass type I membrane protein</topology>
    </subcellularLocation>
</comment>
<dbReference type="GO" id="GO:0031902">
    <property type="term" value="C:late endosome membrane"/>
    <property type="evidence" value="ECO:0007669"/>
    <property type="project" value="TreeGrafter"/>
</dbReference>
<dbReference type="AlphaFoldDB" id="A0A3B3SE71"/>
<proteinExistence type="inferred from homology"/>
<keyword evidence="9 12" id="KW-1015">Disulfide bond</keyword>
<evidence type="ECO:0000256" key="13">
    <source>
        <dbReference type="SAM" id="MobiDB-lite"/>
    </source>
</evidence>
<dbReference type="PROSITE" id="PS51407">
    <property type="entry name" value="LAMP_3"/>
    <property type="match status" value="1"/>
</dbReference>
<feature type="chain" id="PRO_5017270271" evidence="15">
    <location>
        <begin position="23"/>
        <end position="406"/>
    </location>
</feature>
<dbReference type="Pfam" id="PF01299">
    <property type="entry name" value="Lamp2-like_luminal"/>
    <property type="match status" value="2"/>
</dbReference>
<keyword evidence="8 12" id="KW-0472">Membrane</keyword>
<evidence type="ECO:0000256" key="8">
    <source>
        <dbReference type="ARBA" id="ARBA00023136"/>
    </source>
</evidence>
<feature type="compositionally biased region" description="Low complexity" evidence="13">
    <location>
        <begin position="185"/>
        <end position="199"/>
    </location>
</feature>
<comment type="similarity">
    <text evidence="12">Belongs to the LAMP family.</text>
</comment>
<sequence length="406" mass="44574">MFRYACVTLLLLLAAEIRQSRSTEVKVEEDKKLCLYANLMLNFSVTYEVTGKKNATVTFTLPENVTTNGSRCGNDSSLLKIGFGKGHSWALSFMRDNQTYKVDNISFTYDLKDDTIFKNSSSNDTKTVTVGGEMEAVDLNNIYTCKSHETLHSGLVQQVFWNVSLQAFISNGTLSKNATICRADLPTTTPPSTTITPKPTTTPKPTPLPQPSTGSYHVNANPNSTFCLLAMVGLQLHYKDSKEFVSENIDPNITTATGNCGNNGSDAVLVLKSDHVTISFTFVENKQKFFLHAVNVSVVNGNDTFHSGNANMSLWEAALGTSYMCNKQQTVNVSDSFAFVTYDLRVQPFEVKNSSFATADDCQADKDDNLIVPIAVGVALAVLVLIVLAAYFIGRRRNQARGYESF</sequence>
<feature type="disulfide bond" evidence="12">
    <location>
        <begin position="145"/>
        <end position="181"/>
    </location>
</feature>